<protein>
    <submittedName>
        <fullName evidence="1">Uncharacterized protein</fullName>
    </submittedName>
</protein>
<name>A0A1Z9Z252_9GAMM</name>
<dbReference type="EMBL" id="NEXX01000001">
    <property type="protein sequence ID" value="OUY08540.1"/>
    <property type="molecule type" value="Genomic_DNA"/>
</dbReference>
<reference evidence="1 2" key="1">
    <citation type="submission" date="2017-05" db="EMBL/GenBank/DDBJ databases">
        <title>Acinetobacter populi ANC 5415 (= PBJ7), whole genome shotgun sequencing project.</title>
        <authorList>
            <person name="Nemec A."/>
            <person name="Radolfova-Krizova L."/>
        </authorList>
    </citation>
    <scope>NUCLEOTIDE SEQUENCE [LARGE SCALE GENOMIC DNA]</scope>
    <source>
        <strain evidence="1 2">PBJ7</strain>
    </source>
</reference>
<gene>
    <name evidence="1" type="ORF">CAP51_02685</name>
</gene>
<evidence type="ECO:0000313" key="1">
    <source>
        <dbReference type="EMBL" id="OUY08540.1"/>
    </source>
</evidence>
<accession>A0A1Z9Z252</accession>
<comment type="caution">
    <text evidence="1">The sequence shown here is derived from an EMBL/GenBank/DDBJ whole genome shotgun (WGS) entry which is preliminary data.</text>
</comment>
<dbReference type="AlphaFoldDB" id="A0A1Z9Z252"/>
<organism evidence="1 2">
    <name type="scientific">Acinetobacter populi</name>
    <dbReference type="NCBI Taxonomy" id="1582270"/>
    <lineage>
        <taxon>Bacteria</taxon>
        <taxon>Pseudomonadati</taxon>
        <taxon>Pseudomonadota</taxon>
        <taxon>Gammaproteobacteria</taxon>
        <taxon>Moraxellales</taxon>
        <taxon>Moraxellaceae</taxon>
        <taxon>Acinetobacter</taxon>
    </lineage>
</organism>
<dbReference type="Proteomes" id="UP000196536">
    <property type="component" value="Unassembled WGS sequence"/>
</dbReference>
<keyword evidence="2" id="KW-1185">Reference proteome</keyword>
<evidence type="ECO:0000313" key="2">
    <source>
        <dbReference type="Proteomes" id="UP000196536"/>
    </source>
</evidence>
<proteinExistence type="predicted"/>
<sequence length="84" mass="9355">MAVLVVVASCFNVGCSSSVEKDFKRACKSTVGEKDICNCVYEEMKTHYGEQQFEEMAKGEKTLSDDYPQVVEQVIYACAAKLSR</sequence>